<evidence type="ECO:0000313" key="2">
    <source>
        <dbReference type="Proteomes" id="UP000595894"/>
    </source>
</evidence>
<accession>A0A974S3A7</accession>
<reference evidence="2" key="1">
    <citation type="submission" date="2020-09" db="EMBL/GenBank/DDBJ databases">
        <title>Sphingomonas sp., a new species isolated from pork steak.</title>
        <authorList>
            <person name="Heidler von Heilborn D."/>
        </authorList>
    </citation>
    <scope>NUCLEOTIDE SEQUENCE [LARGE SCALE GENOMIC DNA]</scope>
</reference>
<dbReference type="Proteomes" id="UP000595894">
    <property type="component" value="Chromosome"/>
</dbReference>
<dbReference type="AlphaFoldDB" id="A0A974S3A7"/>
<dbReference type="KEGG" id="sari:H5J25_09565"/>
<sequence length="131" mass="15095">MSVELLKRSVRAISRNYKDREQRSRRLFIEERAASLHFHREREFAIRTAISEHFAVPYSAVAFTGSAQLGFSVHKDRLFEPGISDLDAACISPDLFQSAWMDVVKATRSFTDLTPFGHSKKVKLIFSKIRY</sequence>
<evidence type="ECO:0000313" key="1">
    <source>
        <dbReference type="EMBL" id="QQV75865.1"/>
    </source>
</evidence>
<dbReference type="RefSeq" id="WP_202090468.1">
    <property type="nucleotide sequence ID" value="NZ_CP061035.1"/>
</dbReference>
<organism evidence="1 2">
    <name type="scientific">Sphingomonas aliaeris</name>
    <dbReference type="NCBI Taxonomy" id="2759526"/>
    <lineage>
        <taxon>Bacteria</taxon>
        <taxon>Pseudomonadati</taxon>
        <taxon>Pseudomonadota</taxon>
        <taxon>Alphaproteobacteria</taxon>
        <taxon>Sphingomonadales</taxon>
        <taxon>Sphingomonadaceae</taxon>
        <taxon>Sphingomonas</taxon>
    </lineage>
</organism>
<proteinExistence type="predicted"/>
<gene>
    <name evidence="1" type="ORF">H5J25_09565</name>
</gene>
<name>A0A974S3A7_9SPHN</name>
<protein>
    <submittedName>
        <fullName evidence="1">Uncharacterized protein</fullName>
    </submittedName>
</protein>
<dbReference type="EMBL" id="CP061035">
    <property type="protein sequence ID" value="QQV75865.1"/>
    <property type="molecule type" value="Genomic_DNA"/>
</dbReference>
<keyword evidence="2" id="KW-1185">Reference proteome</keyword>